<dbReference type="PATRIC" id="fig|1423740.3.peg.10"/>
<feature type="transmembrane region" description="Helical" evidence="13">
    <location>
        <begin position="62"/>
        <end position="82"/>
    </location>
</feature>
<dbReference type="GO" id="GO:0042910">
    <property type="term" value="F:xenobiotic transmembrane transporter activity"/>
    <property type="evidence" value="ECO:0007669"/>
    <property type="project" value="InterPro"/>
</dbReference>
<evidence type="ECO:0000256" key="12">
    <source>
        <dbReference type="ARBA" id="ARBA00031636"/>
    </source>
</evidence>
<feature type="transmembrane region" description="Helical" evidence="13">
    <location>
        <begin position="194"/>
        <end position="213"/>
    </location>
</feature>
<keyword evidence="9 13" id="KW-1133">Transmembrane helix</keyword>
<protein>
    <recommendedName>
        <fullName evidence="4">Probable multidrug resistance protein NorM</fullName>
    </recommendedName>
    <alternativeName>
        <fullName evidence="12">Multidrug-efflux transporter</fullName>
    </alternativeName>
</protein>
<feature type="transmembrane region" description="Helical" evidence="13">
    <location>
        <begin position="21"/>
        <end position="42"/>
    </location>
</feature>
<dbReference type="PANTHER" id="PTHR43298">
    <property type="entry name" value="MULTIDRUG RESISTANCE PROTEIN NORM-RELATED"/>
    <property type="match status" value="1"/>
</dbReference>
<comment type="similarity">
    <text evidence="3">Belongs to the multi antimicrobial extrusion (MATE) (TC 2.A.66.1) family.</text>
</comment>
<feature type="transmembrane region" description="Helical" evidence="13">
    <location>
        <begin position="277"/>
        <end position="300"/>
    </location>
</feature>
<feature type="transmembrane region" description="Helical" evidence="13">
    <location>
        <begin position="312"/>
        <end position="333"/>
    </location>
</feature>
<dbReference type="CDD" id="cd13138">
    <property type="entry name" value="MATE_yoeA_like"/>
    <property type="match status" value="1"/>
</dbReference>
<dbReference type="InterPro" id="IPR048279">
    <property type="entry name" value="MdtK-like"/>
</dbReference>
<comment type="function">
    <text evidence="1">Multidrug efflux pump.</text>
</comment>
<evidence type="ECO:0000256" key="4">
    <source>
        <dbReference type="ARBA" id="ARBA00020268"/>
    </source>
</evidence>
<sequence>MTDTQNFTRGPILRKLLQFAMPILFALLLQALYTAADLLIVGQFSSTSQVSAVSTGGQVMQTLTSLVSSMAMGITILIAQVLGQGKKDKVPHVIMNGLLLFAGLALILTVMVVVFAPGLAHMMRAPQSALDATVAYLRISGLGAIFIVGYNLVGSVFRGLGDSITPLITVGIAATINVFLDLILVAHFKMGASGAAIATVTAQAISLVAFYFLSQRRDGKIFELKQPDFTVIKAIMKLGSPIALQDFLINISFVVILAIANTMGVTASAGIGVGEKATAFIMLLPIAFMQAMAAFVAQNVGAKQHNRARKSLFYGMGASLVFATVMAYISFFHGDALARIFTQNRGVVDATALYMKSYAFDVLMTAIFFCFVGYFNGYGKTQFVMIQGLIGALLFRIPLAFFLTSLPGANLFYLGMATPASSVVQIILCVSYYWMLRRKICI</sequence>
<feature type="transmembrane region" description="Helical" evidence="13">
    <location>
        <begin position="411"/>
        <end position="435"/>
    </location>
</feature>
<dbReference type="AlphaFoldDB" id="A0A0R1TTB7"/>
<keyword evidence="10" id="KW-0406">Ion transport</keyword>
<feature type="transmembrane region" description="Helical" evidence="13">
    <location>
        <begin position="165"/>
        <end position="188"/>
    </location>
</feature>
<evidence type="ECO:0000256" key="9">
    <source>
        <dbReference type="ARBA" id="ARBA00022989"/>
    </source>
</evidence>
<dbReference type="InterPro" id="IPR002528">
    <property type="entry name" value="MATE_fam"/>
</dbReference>
<feature type="transmembrane region" description="Helical" evidence="13">
    <location>
        <begin position="353"/>
        <end position="376"/>
    </location>
</feature>
<dbReference type="NCBIfam" id="TIGR00797">
    <property type="entry name" value="matE"/>
    <property type="match status" value="1"/>
</dbReference>
<dbReference type="GO" id="GO:0015297">
    <property type="term" value="F:antiporter activity"/>
    <property type="evidence" value="ECO:0007669"/>
    <property type="project" value="UniProtKB-KW"/>
</dbReference>
<evidence type="ECO:0000256" key="13">
    <source>
        <dbReference type="SAM" id="Phobius"/>
    </source>
</evidence>
<evidence type="ECO:0000256" key="6">
    <source>
        <dbReference type="ARBA" id="ARBA00022449"/>
    </source>
</evidence>
<comment type="caution">
    <text evidence="14">The sequence shown here is derived from an EMBL/GenBank/DDBJ whole genome shotgun (WGS) entry which is preliminary data.</text>
</comment>
<dbReference type="RefSeq" id="WP_025021378.1">
    <property type="nucleotide sequence ID" value="NZ_AZFH01000007.1"/>
</dbReference>
<evidence type="ECO:0000256" key="2">
    <source>
        <dbReference type="ARBA" id="ARBA00004651"/>
    </source>
</evidence>
<evidence type="ECO:0000256" key="8">
    <source>
        <dbReference type="ARBA" id="ARBA00022692"/>
    </source>
</evidence>
<keyword evidence="5" id="KW-0813">Transport</keyword>
<proteinExistence type="inferred from homology"/>
<name>A0A0R1TTB7_9LACO</name>
<evidence type="ECO:0000256" key="11">
    <source>
        <dbReference type="ARBA" id="ARBA00023136"/>
    </source>
</evidence>
<evidence type="ECO:0000256" key="10">
    <source>
        <dbReference type="ARBA" id="ARBA00023065"/>
    </source>
</evidence>
<feature type="transmembrane region" description="Helical" evidence="13">
    <location>
        <begin position="135"/>
        <end position="153"/>
    </location>
</feature>
<dbReference type="PIRSF" id="PIRSF006603">
    <property type="entry name" value="DinF"/>
    <property type="match status" value="1"/>
</dbReference>
<dbReference type="OrthoDB" id="9776324at2"/>
<dbReference type="STRING" id="1423740.FC36_GL000010"/>
<comment type="subcellular location">
    <subcellularLocation>
        <location evidence="2">Cell membrane</location>
        <topology evidence="2">Multi-pass membrane protein</topology>
    </subcellularLocation>
</comment>
<dbReference type="Pfam" id="PF01554">
    <property type="entry name" value="MatE"/>
    <property type="match status" value="2"/>
</dbReference>
<evidence type="ECO:0000256" key="3">
    <source>
        <dbReference type="ARBA" id="ARBA00010199"/>
    </source>
</evidence>
<gene>
    <name evidence="14" type="ORF">FC36_GL000010</name>
</gene>
<dbReference type="InterPro" id="IPR050222">
    <property type="entry name" value="MATE_MdtK"/>
</dbReference>
<evidence type="ECO:0000256" key="7">
    <source>
        <dbReference type="ARBA" id="ARBA00022475"/>
    </source>
</evidence>
<dbReference type="GO" id="GO:0005886">
    <property type="term" value="C:plasma membrane"/>
    <property type="evidence" value="ECO:0007669"/>
    <property type="project" value="UniProtKB-SubCell"/>
</dbReference>
<keyword evidence="11 13" id="KW-0472">Membrane</keyword>
<evidence type="ECO:0000256" key="5">
    <source>
        <dbReference type="ARBA" id="ARBA00022448"/>
    </source>
</evidence>
<dbReference type="GO" id="GO:0006811">
    <property type="term" value="P:monoatomic ion transport"/>
    <property type="evidence" value="ECO:0007669"/>
    <property type="project" value="UniProtKB-KW"/>
</dbReference>
<dbReference type="PANTHER" id="PTHR43298:SF2">
    <property type="entry name" value="FMN_FAD EXPORTER YEEO-RELATED"/>
    <property type="match status" value="1"/>
</dbReference>
<feature type="transmembrane region" description="Helical" evidence="13">
    <location>
        <begin position="94"/>
        <end position="115"/>
    </location>
</feature>
<dbReference type="EMBL" id="AZFH01000007">
    <property type="protein sequence ID" value="KRL84550.1"/>
    <property type="molecule type" value="Genomic_DNA"/>
</dbReference>
<evidence type="ECO:0000313" key="15">
    <source>
        <dbReference type="Proteomes" id="UP000051048"/>
    </source>
</evidence>
<evidence type="ECO:0000313" key="14">
    <source>
        <dbReference type="EMBL" id="KRL84550.1"/>
    </source>
</evidence>
<organism evidence="14 15">
    <name type="scientific">Ligilactobacillus equi DSM 15833 = JCM 10991</name>
    <dbReference type="NCBI Taxonomy" id="1423740"/>
    <lineage>
        <taxon>Bacteria</taxon>
        <taxon>Bacillati</taxon>
        <taxon>Bacillota</taxon>
        <taxon>Bacilli</taxon>
        <taxon>Lactobacillales</taxon>
        <taxon>Lactobacillaceae</taxon>
        <taxon>Ligilactobacillus</taxon>
    </lineage>
</organism>
<dbReference type="Proteomes" id="UP000051048">
    <property type="component" value="Unassembled WGS sequence"/>
</dbReference>
<reference evidence="14 15" key="1">
    <citation type="journal article" date="2015" name="Genome Announc.">
        <title>Expanding the biotechnology potential of lactobacilli through comparative genomics of 213 strains and associated genera.</title>
        <authorList>
            <person name="Sun Z."/>
            <person name="Harris H.M."/>
            <person name="McCann A."/>
            <person name="Guo C."/>
            <person name="Argimon S."/>
            <person name="Zhang W."/>
            <person name="Yang X."/>
            <person name="Jeffery I.B."/>
            <person name="Cooney J.C."/>
            <person name="Kagawa T.F."/>
            <person name="Liu W."/>
            <person name="Song Y."/>
            <person name="Salvetti E."/>
            <person name="Wrobel A."/>
            <person name="Rasinkangas P."/>
            <person name="Parkhill J."/>
            <person name="Rea M.C."/>
            <person name="O'Sullivan O."/>
            <person name="Ritari J."/>
            <person name="Douillard F.P."/>
            <person name="Paul Ross R."/>
            <person name="Yang R."/>
            <person name="Briner A.E."/>
            <person name="Felis G.E."/>
            <person name="de Vos W.M."/>
            <person name="Barrangou R."/>
            <person name="Klaenhammer T.R."/>
            <person name="Caufield P.W."/>
            <person name="Cui Y."/>
            <person name="Zhang H."/>
            <person name="O'Toole P.W."/>
        </authorList>
    </citation>
    <scope>NUCLEOTIDE SEQUENCE [LARGE SCALE GENOMIC DNA]</scope>
    <source>
        <strain evidence="14 15">DSM 15833</strain>
    </source>
</reference>
<accession>A0A0R1TTB7</accession>
<feature type="transmembrane region" description="Helical" evidence="13">
    <location>
        <begin position="383"/>
        <end position="405"/>
    </location>
</feature>
<keyword evidence="8 13" id="KW-0812">Transmembrane</keyword>
<evidence type="ECO:0000256" key="1">
    <source>
        <dbReference type="ARBA" id="ARBA00003408"/>
    </source>
</evidence>
<feature type="transmembrane region" description="Helical" evidence="13">
    <location>
        <begin position="247"/>
        <end position="271"/>
    </location>
</feature>
<keyword evidence="7" id="KW-1003">Cell membrane</keyword>
<keyword evidence="6" id="KW-0050">Antiport</keyword>